<gene>
    <name evidence="11" type="ORF">OCL06_02110</name>
</gene>
<dbReference type="InterPro" id="IPR009057">
    <property type="entry name" value="Homeodomain-like_sf"/>
</dbReference>
<keyword evidence="6" id="KW-0804">Transcription</keyword>
<evidence type="ECO:0000256" key="5">
    <source>
        <dbReference type="ARBA" id="ARBA00023125"/>
    </source>
</evidence>
<dbReference type="PROSITE" id="PS00041">
    <property type="entry name" value="HTH_ARAC_FAMILY_1"/>
    <property type="match status" value="1"/>
</dbReference>
<dbReference type="SMART" id="SM00448">
    <property type="entry name" value="REC"/>
    <property type="match status" value="1"/>
</dbReference>
<keyword evidence="11" id="KW-0547">Nucleotide-binding</keyword>
<dbReference type="InterPro" id="IPR013783">
    <property type="entry name" value="Ig-like_fold"/>
</dbReference>
<dbReference type="Gene3D" id="1.10.10.60">
    <property type="entry name" value="Homeodomain-like"/>
    <property type="match status" value="1"/>
</dbReference>
<dbReference type="SMART" id="SM00388">
    <property type="entry name" value="HisKA"/>
    <property type="match status" value="1"/>
</dbReference>
<sequence>MRHGLFILLVFVTTGFASKVCGSISDFIKYQNSIDGHSLGIVRAIHVDESKIWIGGENGLYEKVGANAKKVGKEGSVIRNGYITDIDNFNESQLLIAVFGKGLYLLNKYSYQETPFINGKSEILNAAWTSVVFPDKVAVSTVTNIFLIEKSSAKIIRNFRKEGIVNQDKILNLSGNYDGSILWWSDKKKGLFQYDTTKDTWKHLPLSSFSDEVRRISSLKMLDDKVYVGTNRGLFLVDRSMTVERYYPLKIESENSSKKYEYSVEDIEISSTGEVWVVGNKILKLDKFGNSVLPPLSLPNYLRSRGDLNLSQVDFDRDGNVLIYDWQKGLAVVARRSEVIDLLYVKNEVFNEYINDVYVTKEKGFLFTSSSSLYSFSSSGELLKKYELDTDYDLYVMGENEYEYKIIDEVGNKFKINPLTGGILRVIDKTTYSGKVIDATVVGENIEYVISESIEGEDLLITSGRETTIKSFKKASVVLGSDDQQAFIGVDGDGIYKLYTNGDLVKISPNHDFSLQNIICLTQINNNLLIACTSGGGLVEIDLNSGRSERLEYFTEPNIRGVAQVSKDILVVTTSNGLFIIDKELKLHRELGPDFSIFNSDYEYDGVASNGEITLIRGDEFNYILNNTELQNFLRTNSFNKSAAYFQEMRTFDENRRMLTPVVDRFSKAIASGTAIQLSREEFLFEVDIVNPAQLLNGQERLQYRLLGLSEEWNDTEGPNDTVTYSTLDAGSYELQLRVNSPWKGSLAKSASLHIVVPPPIWLTWYAFFTYALLALTMVLLWKTKLRSKLIFISDLFSVIVNNKEFVFQRKDNSMMNTINEKQKLLSNISHEMRTPVMLIKGPLELALKDAKSNKAVCEKINRALSQTERLECLINQVIHIEKLSDFSNMPVAKCVVKNAINSTVIQLQPFVEKKRQVIDATVEGNIKIMLRGDSLEKILSNLITNASKYSSEGSLIKIRARRSRNDLVIRVTDEGVGIAPEDTESIFTRFTRVGSNEECGSGVGLAMVREIVKANGGHIVVKSKLGEGSVFEVTIPFKGLVGWNLLGVDWININDASQTGQGNEPANVDEENALIENSAVILVIEDNRDMRAHLFDIFKQHYRCVTARNATNARDLMAVYKPDLIVTDHVMPDTNGVDFITAIRAEKSNFVIPTILLTAKAEVKMRALKAGIDDVIEKPFDRRELLVRVENLLASKEKVQQYFEKNVEKEQNSTEVPVFLSRKNLEFHTNFMAVIEKNYSNDKFGRADAAAALLISERQLNRKVSELFDCPFTEYLRNYRLDKATILLAEGEVITEVAFAVGFGTPSYFSSSFRNKFNKSPTQYQVEARAAMVAEKT</sequence>
<dbReference type="Gene3D" id="2.130.10.10">
    <property type="entry name" value="YVTN repeat-like/Quinoprotein amine dehydrogenase"/>
    <property type="match status" value="2"/>
</dbReference>
<organism evidence="11 12">
    <name type="scientific">Alteromonas salexigens</name>
    <dbReference type="NCBI Taxonomy" id="2982530"/>
    <lineage>
        <taxon>Bacteria</taxon>
        <taxon>Pseudomonadati</taxon>
        <taxon>Pseudomonadota</taxon>
        <taxon>Gammaproteobacteria</taxon>
        <taxon>Alteromonadales</taxon>
        <taxon>Alteromonadaceae</taxon>
        <taxon>Alteromonas/Salinimonas group</taxon>
        <taxon>Alteromonas</taxon>
    </lineage>
</organism>
<dbReference type="InterPro" id="IPR018062">
    <property type="entry name" value="HTH_AraC-typ_CS"/>
</dbReference>
<evidence type="ECO:0000256" key="2">
    <source>
        <dbReference type="ARBA" id="ARBA00012438"/>
    </source>
</evidence>
<reference evidence="12" key="1">
    <citation type="submission" date="2023-07" db="EMBL/GenBank/DDBJ databases">
        <title>Study on multiphase classification of strain Alteromonas salexigens isolated from the Yellow Sea.</title>
        <authorList>
            <person name="Sun L."/>
        </authorList>
    </citation>
    <scope>NUCLEOTIDE SEQUENCE [LARGE SCALE GENOMIC DNA]</scope>
    <source>
        <strain evidence="12">ASW11-19</strain>
    </source>
</reference>
<evidence type="ECO:0000259" key="9">
    <source>
        <dbReference type="PROSITE" id="PS50109"/>
    </source>
</evidence>
<evidence type="ECO:0000256" key="7">
    <source>
        <dbReference type="PROSITE-ProRule" id="PRU00169"/>
    </source>
</evidence>
<dbReference type="InterPro" id="IPR003661">
    <property type="entry name" value="HisK_dim/P_dom"/>
</dbReference>
<dbReference type="SUPFAM" id="SSF47384">
    <property type="entry name" value="Homodimeric domain of signal transducing histidine kinase"/>
    <property type="match status" value="1"/>
</dbReference>
<keyword evidence="4" id="KW-0805">Transcription regulation</keyword>
<dbReference type="InterPro" id="IPR036097">
    <property type="entry name" value="HisK_dim/P_sf"/>
</dbReference>
<dbReference type="CDD" id="cd00082">
    <property type="entry name" value="HisKA"/>
    <property type="match status" value="1"/>
</dbReference>
<dbReference type="InterPro" id="IPR005467">
    <property type="entry name" value="His_kinase_dom"/>
</dbReference>
<dbReference type="SMART" id="SM00342">
    <property type="entry name" value="HTH_ARAC"/>
    <property type="match status" value="1"/>
</dbReference>
<dbReference type="EMBL" id="JAOTJC010000004">
    <property type="protein sequence ID" value="MCU7553388.1"/>
    <property type="molecule type" value="Genomic_DNA"/>
</dbReference>
<dbReference type="PANTHER" id="PTHR43547:SF2">
    <property type="entry name" value="HYBRID SIGNAL TRANSDUCTION HISTIDINE KINASE C"/>
    <property type="match status" value="1"/>
</dbReference>
<dbReference type="PROSITE" id="PS01124">
    <property type="entry name" value="HTH_ARAC_FAMILY_2"/>
    <property type="match status" value="1"/>
</dbReference>
<feature type="domain" description="Histidine kinase" evidence="9">
    <location>
        <begin position="828"/>
        <end position="1040"/>
    </location>
</feature>
<dbReference type="SUPFAM" id="SSF55874">
    <property type="entry name" value="ATPase domain of HSP90 chaperone/DNA topoisomerase II/histidine kinase"/>
    <property type="match status" value="1"/>
</dbReference>
<dbReference type="Proteomes" id="UP001209257">
    <property type="component" value="Unassembled WGS sequence"/>
</dbReference>
<dbReference type="InterPro" id="IPR003594">
    <property type="entry name" value="HATPase_dom"/>
</dbReference>
<dbReference type="Gene3D" id="1.10.287.130">
    <property type="match status" value="1"/>
</dbReference>
<dbReference type="PRINTS" id="PR00344">
    <property type="entry name" value="BCTRLSENSOR"/>
</dbReference>
<keyword evidence="3 7" id="KW-0597">Phosphoprotein</keyword>
<evidence type="ECO:0000259" key="8">
    <source>
        <dbReference type="PROSITE" id="PS01124"/>
    </source>
</evidence>
<dbReference type="Gene3D" id="3.30.565.10">
    <property type="entry name" value="Histidine kinase-like ATPase, C-terminal domain"/>
    <property type="match status" value="1"/>
</dbReference>
<dbReference type="PANTHER" id="PTHR43547">
    <property type="entry name" value="TWO-COMPONENT HISTIDINE KINASE"/>
    <property type="match status" value="1"/>
</dbReference>
<keyword evidence="11" id="KW-0067">ATP-binding</keyword>
<dbReference type="Gene3D" id="3.40.50.2300">
    <property type="match status" value="1"/>
</dbReference>
<keyword evidence="5" id="KW-0238">DNA-binding</keyword>
<evidence type="ECO:0000313" key="11">
    <source>
        <dbReference type="EMBL" id="MCU7553388.1"/>
    </source>
</evidence>
<dbReference type="PROSITE" id="PS50109">
    <property type="entry name" value="HIS_KIN"/>
    <property type="match status" value="1"/>
</dbReference>
<dbReference type="Pfam" id="PF12833">
    <property type="entry name" value="HTH_18"/>
    <property type="match status" value="1"/>
</dbReference>
<comment type="catalytic activity">
    <reaction evidence="1">
        <text>ATP + protein L-histidine = ADP + protein N-phospho-L-histidine.</text>
        <dbReference type="EC" id="2.7.13.3"/>
    </reaction>
</comment>
<evidence type="ECO:0000259" key="10">
    <source>
        <dbReference type="PROSITE" id="PS50110"/>
    </source>
</evidence>
<dbReference type="RefSeq" id="WP_262992086.1">
    <property type="nucleotide sequence ID" value="NZ_JAOTJC010000004.1"/>
</dbReference>
<feature type="domain" description="Response regulatory" evidence="10">
    <location>
        <begin position="1081"/>
        <end position="1194"/>
    </location>
</feature>
<dbReference type="SUPFAM" id="SSF46689">
    <property type="entry name" value="Homeodomain-like"/>
    <property type="match status" value="1"/>
</dbReference>
<accession>A0ABT2VKQ4</accession>
<dbReference type="InterPro" id="IPR036890">
    <property type="entry name" value="HATPase_C_sf"/>
</dbReference>
<dbReference type="InterPro" id="IPR011047">
    <property type="entry name" value="Quinoprotein_ADH-like_sf"/>
</dbReference>
<evidence type="ECO:0000256" key="1">
    <source>
        <dbReference type="ARBA" id="ARBA00000085"/>
    </source>
</evidence>
<evidence type="ECO:0000313" key="12">
    <source>
        <dbReference type="Proteomes" id="UP001209257"/>
    </source>
</evidence>
<dbReference type="InterPro" id="IPR004358">
    <property type="entry name" value="Sig_transdc_His_kin-like_C"/>
</dbReference>
<dbReference type="SUPFAM" id="SSF52172">
    <property type="entry name" value="CheY-like"/>
    <property type="match status" value="1"/>
</dbReference>
<keyword evidence="12" id="KW-1185">Reference proteome</keyword>
<dbReference type="InterPro" id="IPR015943">
    <property type="entry name" value="WD40/YVTN_repeat-like_dom_sf"/>
</dbReference>
<evidence type="ECO:0000256" key="3">
    <source>
        <dbReference type="ARBA" id="ARBA00022553"/>
    </source>
</evidence>
<protein>
    <recommendedName>
        <fullName evidence="2">histidine kinase</fullName>
        <ecNumber evidence="2">2.7.13.3</ecNumber>
    </recommendedName>
</protein>
<dbReference type="EC" id="2.7.13.3" evidence="2"/>
<feature type="domain" description="HTH araC/xylS-type" evidence="8">
    <location>
        <begin position="1230"/>
        <end position="1328"/>
    </location>
</feature>
<dbReference type="GO" id="GO:0005524">
    <property type="term" value="F:ATP binding"/>
    <property type="evidence" value="ECO:0007669"/>
    <property type="project" value="UniProtKB-KW"/>
</dbReference>
<dbReference type="Pfam" id="PF02518">
    <property type="entry name" value="HATPase_c"/>
    <property type="match status" value="1"/>
</dbReference>
<name>A0ABT2VKQ4_9ALTE</name>
<dbReference type="InterPro" id="IPR001789">
    <property type="entry name" value="Sig_transdc_resp-reg_receiver"/>
</dbReference>
<evidence type="ECO:0000256" key="4">
    <source>
        <dbReference type="ARBA" id="ARBA00023015"/>
    </source>
</evidence>
<dbReference type="SMART" id="SM00387">
    <property type="entry name" value="HATPase_c"/>
    <property type="match status" value="1"/>
</dbReference>
<dbReference type="SUPFAM" id="SSF50998">
    <property type="entry name" value="Quinoprotein alcohol dehydrogenase-like"/>
    <property type="match status" value="1"/>
</dbReference>
<dbReference type="InterPro" id="IPR018060">
    <property type="entry name" value="HTH_AraC"/>
</dbReference>
<proteinExistence type="predicted"/>
<comment type="caution">
    <text evidence="11">The sequence shown here is derived from an EMBL/GenBank/DDBJ whole genome shotgun (WGS) entry which is preliminary data.</text>
</comment>
<dbReference type="PROSITE" id="PS50110">
    <property type="entry name" value="RESPONSE_REGULATORY"/>
    <property type="match status" value="1"/>
</dbReference>
<dbReference type="InterPro" id="IPR011006">
    <property type="entry name" value="CheY-like_superfamily"/>
</dbReference>
<feature type="modified residue" description="4-aspartylphosphate" evidence="7">
    <location>
        <position position="1129"/>
    </location>
</feature>
<evidence type="ECO:0000256" key="6">
    <source>
        <dbReference type="ARBA" id="ARBA00023163"/>
    </source>
</evidence>
<dbReference type="Pfam" id="PF00072">
    <property type="entry name" value="Response_reg"/>
    <property type="match status" value="1"/>
</dbReference>
<dbReference type="Gene3D" id="2.60.40.10">
    <property type="entry name" value="Immunoglobulins"/>
    <property type="match status" value="1"/>
</dbReference>
<dbReference type="Pfam" id="PF00512">
    <property type="entry name" value="HisKA"/>
    <property type="match status" value="1"/>
</dbReference>